<dbReference type="AlphaFoldDB" id="A0A932CRR3"/>
<accession>A0A932CRR3</accession>
<comment type="caution">
    <text evidence="1">The sequence shown here is derived from an EMBL/GenBank/DDBJ whole genome shotgun (WGS) entry which is preliminary data.</text>
</comment>
<reference evidence="1" key="1">
    <citation type="submission" date="2020-07" db="EMBL/GenBank/DDBJ databases">
        <title>Huge and variable diversity of episymbiotic CPR bacteria and DPANN archaea in groundwater ecosystems.</title>
        <authorList>
            <person name="He C.Y."/>
            <person name="Keren R."/>
            <person name="Whittaker M."/>
            <person name="Farag I.F."/>
            <person name="Doudna J."/>
            <person name="Cate J.H.D."/>
            <person name="Banfield J.F."/>
        </authorList>
    </citation>
    <scope>NUCLEOTIDE SEQUENCE</scope>
    <source>
        <strain evidence="1">NC_groundwater_672_Ag_B-0.1um_62_36</strain>
    </source>
</reference>
<evidence type="ECO:0000313" key="2">
    <source>
        <dbReference type="Proteomes" id="UP000769766"/>
    </source>
</evidence>
<dbReference type="Pfam" id="PF02620">
    <property type="entry name" value="YceD"/>
    <property type="match status" value="1"/>
</dbReference>
<evidence type="ECO:0000313" key="1">
    <source>
        <dbReference type="EMBL" id="MBI2878074.1"/>
    </source>
</evidence>
<organism evidence="1 2">
    <name type="scientific">Tectimicrobiota bacterium</name>
    <dbReference type="NCBI Taxonomy" id="2528274"/>
    <lineage>
        <taxon>Bacteria</taxon>
        <taxon>Pseudomonadati</taxon>
        <taxon>Nitrospinota/Tectimicrobiota group</taxon>
        <taxon>Candidatus Tectimicrobiota</taxon>
    </lineage>
</organism>
<dbReference type="PANTHER" id="PTHR34374:SF1">
    <property type="entry name" value="LARGE RIBOSOMAL RNA SUBUNIT ACCUMULATION PROTEIN YCED HOMOLOG 1, CHLOROPLASTIC"/>
    <property type="match status" value="1"/>
</dbReference>
<name>A0A932CRR3_UNCTE</name>
<gene>
    <name evidence="1" type="ORF">HYY20_14450</name>
</gene>
<sequence>MHKLNHSRWVIDVEDIPKDGLELELTLVPSHVQIETEDFAIVDPVCFSGRLEKIGREIILRGKVSTTLSLMCSRCLEAFSCSVGGQFTLNYLPEEKEEELDRELDERDLDSCYYVDHRIDLLPAIQEQIFLSIPLKPLCFANCQGLCQQCGSNLNTGHCDCQRNEIDERLLVLKQLKKGQERAKG</sequence>
<protein>
    <submittedName>
        <fullName evidence="1">DUF177 domain-containing protein</fullName>
    </submittedName>
</protein>
<dbReference type="InterPro" id="IPR003772">
    <property type="entry name" value="YceD"/>
</dbReference>
<dbReference type="EMBL" id="JACPRF010000443">
    <property type="protein sequence ID" value="MBI2878074.1"/>
    <property type="molecule type" value="Genomic_DNA"/>
</dbReference>
<dbReference type="PANTHER" id="PTHR34374">
    <property type="entry name" value="LARGE RIBOSOMAL RNA SUBUNIT ACCUMULATION PROTEIN YCED HOMOLOG 1, CHLOROPLASTIC"/>
    <property type="match status" value="1"/>
</dbReference>
<dbReference type="Proteomes" id="UP000769766">
    <property type="component" value="Unassembled WGS sequence"/>
</dbReference>
<proteinExistence type="predicted"/>